<gene>
    <name evidence="5" type="ORF">LVY72_13570</name>
</gene>
<keyword evidence="1" id="KW-0805">Transcription regulation</keyword>
<dbReference type="Gene3D" id="1.10.10.60">
    <property type="entry name" value="Homeodomain-like"/>
    <property type="match status" value="1"/>
</dbReference>
<keyword evidence="6" id="KW-1185">Reference proteome</keyword>
<dbReference type="EMBL" id="JAKLTQ010000009">
    <property type="protein sequence ID" value="MCG2622926.1"/>
    <property type="molecule type" value="Genomic_DNA"/>
</dbReference>
<dbReference type="InterPro" id="IPR050204">
    <property type="entry name" value="AraC_XylS_family_regulators"/>
</dbReference>
<evidence type="ECO:0000259" key="4">
    <source>
        <dbReference type="PROSITE" id="PS01124"/>
    </source>
</evidence>
<dbReference type="PANTHER" id="PTHR46796:SF13">
    <property type="entry name" value="HTH-TYPE TRANSCRIPTIONAL ACTIVATOR RHAS"/>
    <property type="match status" value="1"/>
</dbReference>
<dbReference type="Pfam" id="PF12833">
    <property type="entry name" value="HTH_18"/>
    <property type="match status" value="1"/>
</dbReference>
<reference evidence="5" key="1">
    <citation type="submission" date="2022-01" db="EMBL/GenBank/DDBJ databases">
        <authorList>
            <person name="Jo J.-H."/>
            <person name="Im W.-T."/>
        </authorList>
    </citation>
    <scope>NUCLEOTIDE SEQUENCE</scope>
    <source>
        <strain evidence="5">I2-34</strain>
    </source>
</reference>
<evidence type="ECO:0000256" key="3">
    <source>
        <dbReference type="ARBA" id="ARBA00023163"/>
    </source>
</evidence>
<sequence length="74" mass="8446">MGEPPMTYLANWRMLLASELLAAPTMTTARIAREVGYGGPFALNTAFKRRFGLSPTEYRRLKYPPRRHEFPSDA</sequence>
<dbReference type="PROSITE" id="PS01124">
    <property type="entry name" value="HTH_ARAC_FAMILY_2"/>
    <property type="match status" value="1"/>
</dbReference>
<comment type="caution">
    <text evidence="5">The sequence shown here is derived from an EMBL/GenBank/DDBJ whole genome shotgun (WGS) entry which is preliminary data.</text>
</comment>
<dbReference type="InterPro" id="IPR009057">
    <property type="entry name" value="Homeodomain-like_sf"/>
</dbReference>
<keyword evidence="2" id="KW-0238">DNA-binding</keyword>
<dbReference type="SMART" id="SM00342">
    <property type="entry name" value="HTH_ARAC"/>
    <property type="match status" value="1"/>
</dbReference>
<evidence type="ECO:0000313" key="6">
    <source>
        <dbReference type="Proteomes" id="UP001165368"/>
    </source>
</evidence>
<dbReference type="InterPro" id="IPR018060">
    <property type="entry name" value="HTH_AraC"/>
</dbReference>
<evidence type="ECO:0000256" key="2">
    <source>
        <dbReference type="ARBA" id="ARBA00023125"/>
    </source>
</evidence>
<evidence type="ECO:0000313" key="5">
    <source>
        <dbReference type="EMBL" id="MCG2622926.1"/>
    </source>
</evidence>
<dbReference type="PANTHER" id="PTHR46796">
    <property type="entry name" value="HTH-TYPE TRANSCRIPTIONAL ACTIVATOR RHAS-RELATED"/>
    <property type="match status" value="1"/>
</dbReference>
<dbReference type="SUPFAM" id="SSF46689">
    <property type="entry name" value="Homeodomain-like"/>
    <property type="match status" value="1"/>
</dbReference>
<feature type="domain" description="HTH araC/xylS-type" evidence="4">
    <location>
        <begin position="1"/>
        <end position="61"/>
    </location>
</feature>
<protein>
    <submittedName>
        <fullName evidence="5">Helix-turn-helix transcriptional regulator</fullName>
    </submittedName>
</protein>
<organism evidence="5 6">
    <name type="scientific">Arthrobacter hankyongi</name>
    <dbReference type="NCBI Taxonomy" id="2904801"/>
    <lineage>
        <taxon>Bacteria</taxon>
        <taxon>Bacillati</taxon>
        <taxon>Actinomycetota</taxon>
        <taxon>Actinomycetes</taxon>
        <taxon>Micrococcales</taxon>
        <taxon>Micrococcaceae</taxon>
        <taxon>Arthrobacter</taxon>
    </lineage>
</organism>
<proteinExistence type="predicted"/>
<evidence type="ECO:0000256" key="1">
    <source>
        <dbReference type="ARBA" id="ARBA00023015"/>
    </source>
</evidence>
<name>A0ABS9L8I2_9MICC</name>
<dbReference type="Proteomes" id="UP001165368">
    <property type="component" value="Unassembled WGS sequence"/>
</dbReference>
<accession>A0ABS9L8I2</accession>
<keyword evidence="3" id="KW-0804">Transcription</keyword>